<dbReference type="InterPro" id="IPR050834">
    <property type="entry name" value="Glycosyltransf_2"/>
</dbReference>
<dbReference type="KEGG" id="pta:HPL003_10105"/>
<sequence length="296" mass="33777">MPRASVILPVYNNAAFVLEAVHSILAQTYSDFELILIDDGSTDGSAHLISQITDPRVIKIFHSPNRGLVATLNEGLNMATGDYIVRMDSDDISTPDRLAVQISFMDQNPSIDLCGGAYTTSIGGVTRFNPASHEEIRTWLLFHCCICHPAIIIRNSMIHRLGVQYDSNYPHAEDYELWNRLASQIQMVNLPINLLYYRQHKGQVSIQHRAIQDVTARRIRQRQFSQMGLELSDEENQIMVDILQYNVNANDYNSYVRALGFVNWVLDQNRKYSVYNQELLNMAFSRCISKIPYSIT</sequence>
<reference evidence="5 6" key="3">
    <citation type="journal article" date="2012" name="J. Bacteriol.">
        <title>Genome Sequence of Paenibacillus terrae HPL-003, a Xylanase-Producing Bacterium Isolated from Soil Found in Forest Residue.</title>
        <authorList>
            <person name="Shin S.H."/>
            <person name="Kim S."/>
            <person name="Kim J.Y."/>
            <person name="Song H.Y."/>
            <person name="Cho S.J."/>
            <person name="Kim D.R."/>
            <person name="Lee K.I."/>
            <person name="Lim H.K."/>
            <person name="Park N.J."/>
            <person name="Hwang I.T."/>
            <person name="Yang K.S."/>
        </authorList>
    </citation>
    <scope>NUCLEOTIDE SEQUENCE [LARGE SCALE GENOMIC DNA]</scope>
    <source>
        <strain evidence="5 6">HPL-003</strain>
    </source>
</reference>
<dbReference type="EMBL" id="CP003107">
    <property type="protein sequence ID" value="AET58782.1"/>
    <property type="molecule type" value="Genomic_DNA"/>
</dbReference>
<evidence type="ECO:0000313" key="5">
    <source>
        <dbReference type="EMBL" id="AET58782.1"/>
    </source>
</evidence>
<evidence type="ECO:0000256" key="2">
    <source>
        <dbReference type="ARBA" id="ARBA00022676"/>
    </source>
</evidence>
<dbReference type="RefSeq" id="WP_014279515.1">
    <property type="nucleotide sequence ID" value="NC_016641.1"/>
</dbReference>
<dbReference type="SUPFAM" id="SSF53448">
    <property type="entry name" value="Nucleotide-diphospho-sugar transferases"/>
    <property type="match status" value="1"/>
</dbReference>
<dbReference type="InterPro" id="IPR001173">
    <property type="entry name" value="Glyco_trans_2-like"/>
</dbReference>
<keyword evidence="2" id="KW-0328">Glycosyltransferase</keyword>
<evidence type="ECO:0000259" key="4">
    <source>
        <dbReference type="Pfam" id="PF00535"/>
    </source>
</evidence>
<evidence type="ECO:0000313" key="6">
    <source>
        <dbReference type="Proteomes" id="UP000005876"/>
    </source>
</evidence>
<dbReference type="Pfam" id="PF00535">
    <property type="entry name" value="Glycos_transf_2"/>
    <property type="match status" value="1"/>
</dbReference>
<accession>G7VV13</accession>
<gene>
    <name evidence="5" type="ordered locus">HPL003_10105</name>
</gene>
<dbReference type="Gene3D" id="3.90.550.10">
    <property type="entry name" value="Spore Coat Polysaccharide Biosynthesis Protein SpsA, Chain A"/>
    <property type="match status" value="1"/>
</dbReference>
<feature type="domain" description="Glycosyltransferase 2-like" evidence="4">
    <location>
        <begin position="5"/>
        <end position="130"/>
    </location>
</feature>
<organism evidence="5 6">
    <name type="scientific">Paenibacillus terrae (strain HPL-003)</name>
    <dbReference type="NCBI Taxonomy" id="985665"/>
    <lineage>
        <taxon>Bacteria</taxon>
        <taxon>Bacillati</taxon>
        <taxon>Bacillota</taxon>
        <taxon>Bacilli</taxon>
        <taxon>Bacillales</taxon>
        <taxon>Paenibacillaceae</taxon>
        <taxon>Paenibacillus</taxon>
    </lineage>
</organism>
<dbReference type="GO" id="GO:0016757">
    <property type="term" value="F:glycosyltransferase activity"/>
    <property type="evidence" value="ECO:0007669"/>
    <property type="project" value="UniProtKB-KW"/>
</dbReference>
<evidence type="ECO:0000256" key="1">
    <source>
        <dbReference type="ARBA" id="ARBA00006739"/>
    </source>
</evidence>
<dbReference type="eggNOG" id="COG1216">
    <property type="taxonomic scope" value="Bacteria"/>
</dbReference>
<name>G7VV13_PAETH</name>
<reference evidence="6" key="1">
    <citation type="submission" date="2011-11" db="EMBL/GenBank/DDBJ databases">
        <title>Complete sequence of Paenibacillus terrae HPL-003.</title>
        <authorList>
            <person name="Shin S.H."/>
            <person name="Kim S."/>
            <person name="Kim J.Y."/>
        </authorList>
    </citation>
    <scope>NUCLEOTIDE SEQUENCE [LARGE SCALE GENOMIC DNA]</scope>
    <source>
        <strain evidence="6">HPL-003</strain>
    </source>
</reference>
<evidence type="ECO:0000256" key="3">
    <source>
        <dbReference type="ARBA" id="ARBA00022679"/>
    </source>
</evidence>
<keyword evidence="3 5" id="KW-0808">Transferase</keyword>
<dbReference type="AlphaFoldDB" id="G7VV13"/>
<dbReference type="PANTHER" id="PTHR43685:SF5">
    <property type="entry name" value="GLYCOSYLTRANSFERASE EPSE-RELATED"/>
    <property type="match status" value="1"/>
</dbReference>
<dbReference type="HOGENOM" id="CLU_025996_0_4_9"/>
<dbReference type="Proteomes" id="UP000005876">
    <property type="component" value="Chromosome"/>
</dbReference>
<comment type="similarity">
    <text evidence="1">Belongs to the glycosyltransferase 2 family.</text>
</comment>
<proteinExistence type="inferred from homology"/>
<dbReference type="PANTHER" id="PTHR43685">
    <property type="entry name" value="GLYCOSYLTRANSFERASE"/>
    <property type="match status" value="1"/>
</dbReference>
<reference key="2">
    <citation type="submission" date="2011-11" db="EMBL/GenBank/DDBJ databases">
        <authorList>
            <person name="Shin S.H."/>
            <person name="Kim S."/>
            <person name="Kim J.Y."/>
        </authorList>
    </citation>
    <scope>NUCLEOTIDE SEQUENCE</scope>
    <source>
        <strain>HPL-003</strain>
    </source>
</reference>
<dbReference type="InterPro" id="IPR029044">
    <property type="entry name" value="Nucleotide-diphossugar_trans"/>
</dbReference>
<protein>
    <submittedName>
        <fullName evidence="5">Glycosyltransferase</fullName>
    </submittedName>
</protein>
<dbReference type="OrthoDB" id="9815829at2"/>
<dbReference type="STRING" id="985665.HPL003_10105"/>